<dbReference type="Proteomes" id="UP001597419">
    <property type="component" value="Unassembled WGS sequence"/>
</dbReference>
<evidence type="ECO:0000313" key="1">
    <source>
        <dbReference type="EMBL" id="MFD2460810.1"/>
    </source>
</evidence>
<organism evidence="1 2">
    <name type="scientific">Amycolatopsis samaneae</name>
    <dbReference type="NCBI Taxonomy" id="664691"/>
    <lineage>
        <taxon>Bacteria</taxon>
        <taxon>Bacillati</taxon>
        <taxon>Actinomycetota</taxon>
        <taxon>Actinomycetes</taxon>
        <taxon>Pseudonocardiales</taxon>
        <taxon>Pseudonocardiaceae</taxon>
        <taxon>Amycolatopsis</taxon>
    </lineage>
</organism>
<evidence type="ECO:0008006" key="3">
    <source>
        <dbReference type="Google" id="ProtNLM"/>
    </source>
</evidence>
<sequence length="189" mass="20982">MLAFADESYKEASSGGFYVLAAAVFSEVVHGEIRDAMCGIKGRRRVGKLHWNEMDSAQREVAAKTLAEQPGFHVVAIGSPVPTRRQERARAWCLRRLVVELHGFGVDSLVLEARTSVLNARDVDTVKGARFALPRGTRFWVSHLPGRDEPLLWAADIVAGAMRADKEGRSACRQLLRDCVYEIEVETDC</sequence>
<gene>
    <name evidence="1" type="ORF">ACFSYJ_19545</name>
</gene>
<proteinExistence type="predicted"/>
<name>A0ABW5GIX1_9PSEU</name>
<comment type="caution">
    <text evidence="1">The sequence shown here is derived from an EMBL/GenBank/DDBJ whole genome shotgun (WGS) entry which is preliminary data.</text>
</comment>
<keyword evidence="2" id="KW-1185">Reference proteome</keyword>
<dbReference type="RefSeq" id="WP_345394409.1">
    <property type="nucleotide sequence ID" value="NZ_BAABHG010000006.1"/>
</dbReference>
<evidence type="ECO:0000313" key="2">
    <source>
        <dbReference type="Proteomes" id="UP001597419"/>
    </source>
</evidence>
<reference evidence="2" key="1">
    <citation type="journal article" date="2019" name="Int. J. Syst. Evol. Microbiol.">
        <title>The Global Catalogue of Microorganisms (GCM) 10K type strain sequencing project: providing services to taxonomists for standard genome sequencing and annotation.</title>
        <authorList>
            <consortium name="The Broad Institute Genomics Platform"/>
            <consortium name="The Broad Institute Genome Sequencing Center for Infectious Disease"/>
            <person name="Wu L."/>
            <person name="Ma J."/>
        </authorList>
    </citation>
    <scope>NUCLEOTIDE SEQUENCE [LARGE SCALE GENOMIC DNA]</scope>
    <source>
        <strain evidence="2">CGMCC 4.7643</strain>
    </source>
</reference>
<dbReference type="EMBL" id="JBHUKU010000009">
    <property type="protein sequence ID" value="MFD2460810.1"/>
    <property type="molecule type" value="Genomic_DNA"/>
</dbReference>
<accession>A0ABW5GIX1</accession>
<protein>
    <recommendedName>
        <fullName evidence="3">DUF3800 domain-containing protein</fullName>
    </recommendedName>
</protein>